<evidence type="ECO:0000313" key="2">
    <source>
        <dbReference type="Proteomes" id="UP000054248"/>
    </source>
</evidence>
<proteinExistence type="predicted"/>
<evidence type="ECO:0000313" key="1">
    <source>
        <dbReference type="EMBL" id="KIO32338.1"/>
    </source>
</evidence>
<accession>A0A0C3LEL3</accession>
<sequence length="130" mass="14552">MLPIFAKSFPKITYLAVYLNEDPVKFDGELFPEDQFHKLRALDLGLCPIPGGGRQNQEVGHYIASLCTDLPALNLGCDTAYPGTVSEAILRREPEWWQVEDAMELAMKTKVAVRKKLEKMKAELSVAARS</sequence>
<reference evidence="1 2" key="1">
    <citation type="submission" date="2014-04" db="EMBL/GenBank/DDBJ databases">
        <authorList>
            <consortium name="DOE Joint Genome Institute"/>
            <person name="Kuo A."/>
            <person name="Girlanda M."/>
            <person name="Perotto S."/>
            <person name="Kohler A."/>
            <person name="Nagy L.G."/>
            <person name="Floudas D."/>
            <person name="Copeland A."/>
            <person name="Barry K.W."/>
            <person name="Cichocki N."/>
            <person name="Veneault-Fourrey C."/>
            <person name="LaButti K."/>
            <person name="Lindquist E.A."/>
            <person name="Lipzen A."/>
            <person name="Lundell T."/>
            <person name="Morin E."/>
            <person name="Murat C."/>
            <person name="Sun H."/>
            <person name="Tunlid A."/>
            <person name="Henrissat B."/>
            <person name="Grigoriev I.V."/>
            <person name="Hibbett D.S."/>
            <person name="Martin F."/>
            <person name="Nordberg H.P."/>
            <person name="Cantor M.N."/>
            <person name="Hua S.X."/>
        </authorList>
    </citation>
    <scope>NUCLEOTIDE SEQUENCE [LARGE SCALE GENOMIC DNA]</scope>
    <source>
        <strain evidence="1 2">MUT 4182</strain>
    </source>
</reference>
<organism evidence="1 2">
    <name type="scientific">Tulasnella calospora MUT 4182</name>
    <dbReference type="NCBI Taxonomy" id="1051891"/>
    <lineage>
        <taxon>Eukaryota</taxon>
        <taxon>Fungi</taxon>
        <taxon>Dikarya</taxon>
        <taxon>Basidiomycota</taxon>
        <taxon>Agaricomycotina</taxon>
        <taxon>Agaricomycetes</taxon>
        <taxon>Cantharellales</taxon>
        <taxon>Tulasnellaceae</taxon>
        <taxon>Tulasnella</taxon>
    </lineage>
</organism>
<dbReference type="EMBL" id="KN822955">
    <property type="protein sequence ID" value="KIO32338.1"/>
    <property type="molecule type" value="Genomic_DNA"/>
</dbReference>
<gene>
    <name evidence="1" type="ORF">M407DRAFT_18653</name>
</gene>
<name>A0A0C3LEL3_9AGAM</name>
<dbReference type="AlphaFoldDB" id="A0A0C3LEL3"/>
<dbReference type="HOGENOM" id="CLU_1939649_0_0_1"/>
<keyword evidence="2" id="KW-1185">Reference proteome</keyword>
<dbReference type="Proteomes" id="UP000054248">
    <property type="component" value="Unassembled WGS sequence"/>
</dbReference>
<reference evidence="2" key="2">
    <citation type="submission" date="2015-01" db="EMBL/GenBank/DDBJ databases">
        <title>Evolutionary Origins and Diversification of the Mycorrhizal Mutualists.</title>
        <authorList>
            <consortium name="DOE Joint Genome Institute"/>
            <consortium name="Mycorrhizal Genomics Consortium"/>
            <person name="Kohler A."/>
            <person name="Kuo A."/>
            <person name="Nagy L.G."/>
            <person name="Floudas D."/>
            <person name="Copeland A."/>
            <person name="Barry K.W."/>
            <person name="Cichocki N."/>
            <person name="Veneault-Fourrey C."/>
            <person name="LaButti K."/>
            <person name="Lindquist E.A."/>
            <person name="Lipzen A."/>
            <person name="Lundell T."/>
            <person name="Morin E."/>
            <person name="Murat C."/>
            <person name="Riley R."/>
            <person name="Ohm R."/>
            <person name="Sun H."/>
            <person name="Tunlid A."/>
            <person name="Henrissat B."/>
            <person name="Grigoriev I.V."/>
            <person name="Hibbett D.S."/>
            <person name="Martin F."/>
        </authorList>
    </citation>
    <scope>NUCLEOTIDE SEQUENCE [LARGE SCALE GENOMIC DNA]</scope>
    <source>
        <strain evidence="2">MUT 4182</strain>
    </source>
</reference>
<protein>
    <submittedName>
        <fullName evidence="1">Uncharacterized protein</fullName>
    </submittedName>
</protein>